<dbReference type="AlphaFoldDB" id="U2LMC5"/>
<comment type="caution">
    <text evidence="1">The sequence shown here is derived from an EMBL/GenBank/DDBJ whole genome shotgun (WGS) entry which is preliminary data.</text>
</comment>
<name>U2LMC5_9FIRM</name>
<gene>
    <name evidence="1" type="ORF">RUMCAL_02800</name>
</gene>
<proteinExistence type="predicted"/>
<dbReference type="HOGENOM" id="CLU_1625852_0_0_9"/>
<accession>U2LMC5</accession>
<sequence>MNGHDALGAPVEAVGGKCALEEYRNHTRLPVVAVNDVGVESDDRHCRQNRLGEENEAFNIPLGGVAVGAVTLEIILVVDEVEVYALIDIFHDTDMDIFHMSAVVHVEMADIAELAAVFPRDTGVVGNDNANVILVVIQTFRQCTYNIGKPAGFDKGDAFGSRK</sequence>
<evidence type="ECO:0000313" key="1">
    <source>
        <dbReference type="EMBL" id="ERJ90634.1"/>
    </source>
</evidence>
<keyword evidence="2" id="KW-1185">Reference proteome</keyword>
<dbReference type="EMBL" id="AWVF01000354">
    <property type="protein sequence ID" value="ERJ90634.1"/>
    <property type="molecule type" value="Genomic_DNA"/>
</dbReference>
<protein>
    <submittedName>
        <fullName evidence="1">Uncharacterized protein</fullName>
    </submittedName>
</protein>
<evidence type="ECO:0000313" key="2">
    <source>
        <dbReference type="Proteomes" id="UP000016662"/>
    </source>
</evidence>
<dbReference type="Proteomes" id="UP000016662">
    <property type="component" value="Unassembled WGS sequence"/>
</dbReference>
<reference evidence="1 2" key="1">
    <citation type="submission" date="2013-07" db="EMBL/GenBank/DDBJ databases">
        <authorList>
            <person name="Weinstock G."/>
            <person name="Sodergren E."/>
            <person name="Wylie T."/>
            <person name="Fulton L."/>
            <person name="Fulton R."/>
            <person name="Fronick C."/>
            <person name="O'Laughlin M."/>
            <person name="Godfrey J."/>
            <person name="Miner T."/>
            <person name="Herter B."/>
            <person name="Appelbaum E."/>
            <person name="Cordes M."/>
            <person name="Lek S."/>
            <person name="Wollam A."/>
            <person name="Pepin K.H."/>
            <person name="Palsikar V.B."/>
            <person name="Mitreva M."/>
            <person name="Wilson R.K."/>
        </authorList>
    </citation>
    <scope>NUCLEOTIDE SEQUENCE [LARGE SCALE GENOMIC DNA]</scope>
    <source>
        <strain evidence="1 2">ATCC 27760</strain>
    </source>
</reference>
<organism evidence="1 2">
    <name type="scientific">Ruminococcus callidus ATCC 27760</name>
    <dbReference type="NCBI Taxonomy" id="411473"/>
    <lineage>
        <taxon>Bacteria</taxon>
        <taxon>Bacillati</taxon>
        <taxon>Bacillota</taxon>
        <taxon>Clostridia</taxon>
        <taxon>Eubacteriales</taxon>
        <taxon>Oscillospiraceae</taxon>
        <taxon>Ruminococcus</taxon>
    </lineage>
</organism>